<evidence type="ECO:0000256" key="1">
    <source>
        <dbReference type="SAM" id="Phobius"/>
    </source>
</evidence>
<keyword evidence="1" id="KW-0472">Membrane</keyword>
<organism evidence="2">
    <name type="scientific">Anguilla anguilla</name>
    <name type="common">European freshwater eel</name>
    <name type="synonym">Muraena anguilla</name>
    <dbReference type="NCBI Taxonomy" id="7936"/>
    <lineage>
        <taxon>Eukaryota</taxon>
        <taxon>Metazoa</taxon>
        <taxon>Chordata</taxon>
        <taxon>Craniata</taxon>
        <taxon>Vertebrata</taxon>
        <taxon>Euteleostomi</taxon>
        <taxon>Actinopterygii</taxon>
        <taxon>Neopterygii</taxon>
        <taxon>Teleostei</taxon>
        <taxon>Anguilliformes</taxon>
        <taxon>Anguillidae</taxon>
        <taxon>Anguilla</taxon>
    </lineage>
</organism>
<dbReference type="AlphaFoldDB" id="A0A0E9WT06"/>
<keyword evidence="1" id="KW-1133">Transmembrane helix</keyword>
<accession>A0A0E9WT06</accession>
<proteinExistence type="predicted"/>
<keyword evidence="1" id="KW-0812">Transmembrane</keyword>
<reference evidence="2" key="1">
    <citation type="submission" date="2014-11" db="EMBL/GenBank/DDBJ databases">
        <authorList>
            <person name="Amaro Gonzalez C."/>
        </authorList>
    </citation>
    <scope>NUCLEOTIDE SEQUENCE</scope>
</reference>
<feature type="transmembrane region" description="Helical" evidence="1">
    <location>
        <begin position="34"/>
        <end position="51"/>
    </location>
</feature>
<reference evidence="2" key="2">
    <citation type="journal article" date="2015" name="Fish Shellfish Immunol.">
        <title>Early steps in the European eel (Anguilla anguilla)-Vibrio vulnificus interaction in the gills: Role of the RtxA13 toxin.</title>
        <authorList>
            <person name="Callol A."/>
            <person name="Pajuelo D."/>
            <person name="Ebbesson L."/>
            <person name="Teles M."/>
            <person name="MacKenzie S."/>
            <person name="Amaro C."/>
        </authorList>
    </citation>
    <scope>NUCLEOTIDE SEQUENCE</scope>
</reference>
<protein>
    <submittedName>
        <fullName evidence="2">Uncharacterized protein</fullName>
    </submittedName>
</protein>
<evidence type="ECO:0000313" key="2">
    <source>
        <dbReference type="EMBL" id="JAH93554.1"/>
    </source>
</evidence>
<name>A0A0E9WT06_ANGAN</name>
<feature type="transmembrane region" description="Helical" evidence="1">
    <location>
        <begin position="7"/>
        <end position="28"/>
    </location>
</feature>
<sequence>MKIYATFRTLGLISVVVFLSPFFSFVNIDFMNILSLYLFQFFEFSILFVICEIRHDLLTVLHTHAKVDFVSGQQGRPSTDSTPF</sequence>
<dbReference type="EMBL" id="GBXM01015023">
    <property type="protein sequence ID" value="JAH93554.1"/>
    <property type="molecule type" value="Transcribed_RNA"/>
</dbReference>